<evidence type="ECO:0000313" key="2">
    <source>
        <dbReference type="EMBL" id="AUO79315.1"/>
    </source>
</evidence>
<name>A0A2I6UH64_9CAUD</name>
<proteinExistence type="predicted"/>
<evidence type="ECO:0000256" key="1">
    <source>
        <dbReference type="SAM" id="MobiDB-lite"/>
    </source>
</evidence>
<dbReference type="EMBL" id="MF580961">
    <property type="protein sequence ID" value="AUO79315.1"/>
    <property type="molecule type" value="Genomic_DNA"/>
</dbReference>
<feature type="compositionally biased region" description="Basic and acidic residues" evidence="1">
    <location>
        <begin position="45"/>
        <end position="64"/>
    </location>
</feature>
<evidence type="ECO:0000313" key="3">
    <source>
        <dbReference type="Proteomes" id="UP000259253"/>
    </source>
</evidence>
<dbReference type="RefSeq" id="YP_009639580.1">
    <property type="nucleotide sequence ID" value="NC_042352.1"/>
</dbReference>
<dbReference type="GeneID" id="40236377"/>
<reference evidence="2 3" key="1">
    <citation type="submission" date="2017-07" db="EMBL/GenBank/DDBJ databases">
        <title>Characterization of ecologically diverse viruses infecting co-occurring strains of cosmopolitan hyperhalophilic Bacteroidetes.</title>
        <authorList>
            <person name="Villamor J."/>
            <person name="Ramos-Barbero M.D."/>
            <person name="Gonzalez-Torres P."/>
            <person name="Gabaldon T."/>
            <person name="Rollesso-Mora R."/>
            <person name="Meseguer I."/>
            <person name="Martinez-Garcia M."/>
            <person name="Santos F."/>
            <person name="Anton J."/>
        </authorList>
    </citation>
    <scope>NUCLEOTIDE SEQUENCE [LARGE SCALE GENOMIC DNA]</scope>
</reference>
<protein>
    <submittedName>
        <fullName evidence="2">Uncharacterized protein</fullName>
    </submittedName>
</protein>
<organism evidence="2 3">
    <name type="scientific">Salinibacter phage M31CR41-2</name>
    <dbReference type="NCBI Taxonomy" id="2681614"/>
    <lineage>
        <taxon>Viruses</taxon>
        <taxon>Duplodnaviria</taxon>
        <taxon>Heunggongvirae</taxon>
        <taxon>Uroviricota</taxon>
        <taxon>Caudoviricetes</taxon>
        <taxon>Kairosalinivirus</taxon>
        <taxon>Kairosalinivirus M31CR412</taxon>
    </lineage>
</organism>
<feature type="region of interest" description="Disordered" evidence="1">
    <location>
        <begin position="40"/>
        <end position="64"/>
    </location>
</feature>
<sequence length="88" mass="10017" precursor="true">MVVSNIRRGDTIRLKEPKGVPEALHGEEVEVAEKQRIGPGSYAVRIRDPNEWDGPTERDPDDFAQRNVHCPYTVLPKDFEVIEDETSD</sequence>
<dbReference type="KEGG" id="vg:40236377"/>
<keyword evidence="3" id="KW-1185">Reference proteome</keyword>
<dbReference type="Proteomes" id="UP000259253">
    <property type="component" value="Segment"/>
</dbReference>
<accession>A0A2I6UH64</accession>